<feature type="region of interest" description="Disordered" evidence="1">
    <location>
        <begin position="34"/>
        <end position="192"/>
    </location>
</feature>
<dbReference type="RefSeq" id="XP_013020209.1">
    <property type="nucleotide sequence ID" value="XM_013164755.1"/>
</dbReference>
<proteinExistence type="predicted"/>
<protein>
    <submittedName>
        <fullName evidence="2">Uncharacterized protein</fullName>
    </submittedName>
</protein>
<feature type="compositionally biased region" description="Basic residues" evidence="1">
    <location>
        <begin position="79"/>
        <end position="95"/>
    </location>
</feature>
<feature type="compositionally biased region" description="Polar residues" evidence="1">
    <location>
        <begin position="431"/>
        <end position="452"/>
    </location>
</feature>
<feature type="compositionally biased region" description="Basic and acidic residues" evidence="1">
    <location>
        <begin position="409"/>
        <end position="430"/>
    </location>
</feature>
<dbReference type="AlphaFoldDB" id="S9QZC8"/>
<feature type="compositionally biased region" description="Polar residues" evidence="1">
    <location>
        <begin position="34"/>
        <end position="51"/>
    </location>
</feature>
<sequence length="546" mass="61471">MNPGNPTSGLWRKFKQFWLNAKNEYLEWERQQLNEPSTSLRETQGSSTTKPDVQFLPPQNPSSKKRKRRHMSEDTPRRTLAKGHTPKQKPSKKINVKSESASPSKRIHLDLNNDSSFDAPFLTPMNDLSPSRSRFHPPRLPLPSSSLDASESPIRPTIPSFSSPSQFHFHDPPTQTDPPFPTSSPKPSSQTNTDSLVLFQRLESIESMLHNLQDKLNNYERNASASPLLFGPPNGRSSPSLPNFPSHSTPLPSTVSQRRAPNVQGDLPNFSSGRSGISGSVEQNHEVKKNGKELYELSSESSSESEDSLILEEFSESRAFNSPKVTQDNNSQTLDTKKGTGNNRSYNNSNSSSLRKHIEPLNRNLFDTSTPISNRTALSTEKPTEMKIETPDLTNNKDTIFTSGNFEMSQHEKSKEQPVDSNHVDTKGDSTNHSQNNNEGIPATGTSSERPDINTTMFEHLTPIPKTSWNRYTQKEEVSNTIIDRPGRSASINSQSQSPRQIEESTRNDIEHTKEALARLRSKMQERLKRRNTERNNEIQESHRGR</sequence>
<feature type="compositionally biased region" description="Polar residues" evidence="1">
    <location>
        <begin position="235"/>
        <end position="259"/>
    </location>
</feature>
<dbReference type="HOGENOM" id="CLU_511063_0_0_1"/>
<dbReference type="OrthoDB" id="5401330at2759"/>
<feature type="compositionally biased region" description="Polar residues" evidence="1">
    <location>
        <begin position="490"/>
        <end position="500"/>
    </location>
</feature>
<dbReference type="Proteomes" id="UP000016088">
    <property type="component" value="Unassembled WGS sequence"/>
</dbReference>
<dbReference type="GeneID" id="25030782"/>
<feature type="compositionally biased region" description="Low complexity" evidence="1">
    <location>
        <begin position="342"/>
        <end position="353"/>
    </location>
</feature>
<feature type="compositionally biased region" description="Low complexity" evidence="1">
    <location>
        <begin position="142"/>
        <end position="167"/>
    </location>
</feature>
<evidence type="ECO:0000256" key="1">
    <source>
        <dbReference type="SAM" id="MobiDB-lite"/>
    </source>
</evidence>
<feature type="region of interest" description="Disordered" evidence="1">
    <location>
        <begin position="479"/>
        <end position="513"/>
    </location>
</feature>
<feature type="compositionally biased region" description="Polar residues" evidence="1">
    <location>
        <begin position="269"/>
        <end position="282"/>
    </location>
</feature>
<feature type="region of interest" description="Disordered" evidence="1">
    <location>
        <begin position="227"/>
        <end position="287"/>
    </location>
</feature>
<feature type="compositionally biased region" description="Polar residues" evidence="1">
    <location>
        <begin position="320"/>
        <end position="334"/>
    </location>
</feature>
<evidence type="ECO:0000313" key="3">
    <source>
        <dbReference type="Proteomes" id="UP000016088"/>
    </source>
</evidence>
<feature type="compositionally biased region" description="Basic and acidic residues" evidence="1">
    <location>
        <begin position="501"/>
        <end position="513"/>
    </location>
</feature>
<dbReference type="EMBL" id="KE503208">
    <property type="protein sequence ID" value="EPX71585.1"/>
    <property type="molecule type" value="Genomic_DNA"/>
</dbReference>
<feature type="region of interest" description="Disordered" evidence="1">
    <location>
        <begin position="320"/>
        <end position="357"/>
    </location>
</feature>
<organism evidence="2 3">
    <name type="scientific">Schizosaccharomyces octosporus (strain yFS286)</name>
    <name type="common">Fission yeast</name>
    <name type="synonym">Octosporomyces octosporus</name>
    <dbReference type="NCBI Taxonomy" id="483514"/>
    <lineage>
        <taxon>Eukaryota</taxon>
        <taxon>Fungi</taxon>
        <taxon>Dikarya</taxon>
        <taxon>Ascomycota</taxon>
        <taxon>Taphrinomycotina</taxon>
        <taxon>Schizosaccharomycetes</taxon>
        <taxon>Schizosaccharomycetales</taxon>
        <taxon>Schizosaccharomycetaceae</taxon>
        <taxon>Schizosaccharomyces</taxon>
    </lineage>
</organism>
<accession>S9QZC8</accession>
<name>S9QZC8_SCHOY</name>
<dbReference type="OMA" id="NEYLEWE"/>
<feature type="region of interest" description="Disordered" evidence="1">
    <location>
        <begin position="408"/>
        <end position="452"/>
    </location>
</feature>
<dbReference type="VEuPathDB" id="FungiDB:SOCG_01802"/>
<evidence type="ECO:0000313" key="2">
    <source>
        <dbReference type="EMBL" id="EPX71585.1"/>
    </source>
</evidence>
<feature type="region of interest" description="Disordered" evidence="1">
    <location>
        <begin position="525"/>
        <end position="546"/>
    </location>
</feature>
<keyword evidence="3" id="KW-1185">Reference proteome</keyword>
<gene>
    <name evidence="2" type="ORF">SOCG_01802</name>
</gene>
<feature type="compositionally biased region" description="Pro residues" evidence="1">
    <location>
        <begin position="175"/>
        <end position="184"/>
    </location>
</feature>
<reference evidence="2 3" key="1">
    <citation type="journal article" date="2011" name="Science">
        <title>Comparative functional genomics of the fission yeasts.</title>
        <authorList>
            <person name="Rhind N."/>
            <person name="Chen Z."/>
            <person name="Yassour M."/>
            <person name="Thompson D.A."/>
            <person name="Haas B.J."/>
            <person name="Habib N."/>
            <person name="Wapinski I."/>
            <person name="Roy S."/>
            <person name="Lin M.F."/>
            <person name="Heiman D.I."/>
            <person name="Young S.K."/>
            <person name="Furuya K."/>
            <person name="Guo Y."/>
            <person name="Pidoux A."/>
            <person name="Chen H.M."/>
            <person name="Robbertse B."/>
            <person name="Goldberg J.M."/>
            <person name="Aoki K."/>
            <person name="Bayne E.H."/>
            <person name="Berlin A.M."/>
            <person name="Desjardins C.A."/>
            <person name="Dobbs E."/>
            <person name="Dukaj L."/>
            <person name="Fan L."/>
            <person name="FitzGerald M.G."/>
            <person name="French C."/>
            <person name="Gujja S."/>
            <person name="Hansen K."/>
            <person name="Keifenheim D."/>
            <person name="Levin J.Z."/>
            <person name="Mosher R.A."/>
            <person name="Mueller C.A."/>
            <person name="Pfiffner J."/>
            <person name="Priest M."/>
            <person name="Russ C."/>
            <person name="Smialowska A."/>
            <person name="Swoboda P."/>
            <person name="Sykes S.M."/>
            <person name="Vaughn M."/>
            <person name="Vengrova S."/>
            <person name="Yoder R."/>
            <person name="Zeng Q."/>
            <person name="Allshire R."/>
            <person name="Baulcombe D."/>
            <person name="Birren B.W."/>
            <person name="Brown W."/>
            <person name="Ekwall K."/>
            <person name="Kellis M."/>
            <person name="Leatherwood J."/>
            <person name="Levin H."/>
            <person name="Margalit H."/>
            <person name="Martienssen R."/>
            <person name="Nieduszynski C.A."/>
            <person name="Spatafora J.W."/>
            <person name="Friedman N."/>
            <person name="Dalgaard J.Z."/>
            <person name="Baumann P."/>
            <person name="Niki H."/>
            <person name="Regev A."/>
            <person name="Nusbaum C."/>
        </authorList>
    </citation>
    <scope>NUCLEOTIDE SEQUENCE [LARGE SCALE GENOMIC DNA]</scope>
    <source>
        <strain evidence="3">yFS286</strain>
    </source>
</reference>